<dbReference type="PROSITE" id="PS50146">
    <property type="entry name" value="DAGK"/>
    <property type="match status" value="1"/>
</dbReference>
<organism evidence="9 10">
    <name type="scientific">Macrostomum lignano</name>
    <dbReference type="NCBI Taxonomy" id="282301"/>
    <lineage>
        <taxon>Eukaryota</taxon>
        <taxon>Metazoa</taxon>
        <taxon>Spiralia</taxon>
        <taxon>Lophotrochozoa</taxon>
        <taxon>Platyhelminthes</taxon>
        <taxon>Rhabditophora</taxon>
        <taxon>Macrostomorpha</taxon>
        <taxon>Macrostomida</taxon>
        <taxon>Macrostomidae</taxon>
        <taxon>Macrostomum</taxon>
    </lineage>
</organism>
<dbReference type="Pfam" id="PF00781">
    <property type="entry name" value="DAGK_cat"/>
    <property type="match status" value="1"/>
</dbReference>
<evidence type="ECO:0000313" key="9">
    <source>
        <dbReference type="Proteomes" id="UP000095280"/>
    </source>
</evidence>
<evidence type="ECO:0000259" key="8">
    <source>
        <dbReference type="PROSITE" id="PS50146"/>
    </source>
</evidence>
<accession>A0A1I8JRY9</accession>
<evidence type="ECO:0000256" key="1">
    <source>
        <dbReference type="ARBA" id="ARBA00009280"/>
    </source>
</evidence>
<feature type="compositionally biased region" description="Gly residues" evidence="7">
    <location>
        <begin position="343"/>
        <end position="355"/>
    </location>
</feature>
<dbReference type="GO" id="GO:0005886">
    <property type="term" value="C:plasma membrane"/>
    <property type="evidence" value="ECO:0007669"/>
    <property type="project" value="TreeGrafter"/>
</dbReference>
<evidence type="ECO:0000256" key="7">
    <source>
        <dbReference type="SAM" id="MobiDB-lite"/>
    </source>
</evidence>
<evidence type="ECO:0000256" key="2">
    <source>
        <dbReference type="ARBA" id="ARBA00012133"/>
    </source>
</evidence>
<dbReference type="InterPro" id="IPR016064">
    <property type="entry name" value="NAD/diacylglycerol_kinase_sf"/>
</dbReference>
<keyword evidence="3" id="KW-0808">Transferase</keyword>
<dbReference type="PANTHER" id="PTHR11255:SF80">
    <property type="entry name" value="EYE-SPECIFIC DIACYLGLYCEROL KINASE"/>
    <property type="match status" value="1"/>
</dbReference>
<comment type="similarity">
    <text evidence="1">Belongs to the eukaryotic diacylglycerol kinase family.</text>
</comment>
<dbReference type="Gene3D" id="3.40.50.10330">
    <property type="entry name" value="Probable inorganic polyphosphate/atp-NAD kinase, domain 1"/>
    <property type="match status" value="1"/>
</dbReference>
<evidence type="ECO:0000256" key="5">
    <source>
        <dbReference type="ARBA" id="ARBA00022777"/>
    </source>
</evidence>
<dbReference type="EC" id="2.7.1.107" evidence="2"/>
<dbReference type="WBParaSite" id="snap_masked-unitig_39438-processed-gene-0.1-mRNA-1">
    <property type="protein sequence ID" value="snap_masked-unitig_39438-processed-gene-0.1-mRNA-1"/>
    <property type="gene ID" value="snap_masked-unitig_39438-processed-gene-0.1"/>
</dbReference>
<protein>
    <recommendedName>
        <fullName evidence="2">diacylglycerol kinase (ATP)</fullName>
        <ecNumber evidence="2">2.7.1.107</ecNumber>
    </recommendedName>
</protein>
<evidence type="ECO:0000313" key="10">
    <source>
        <dbReference type="WBParaSite" id="snap_masked-unitig_39438-processed-gene-0.1-mRNA-1"/>
    </source>
</evidence>
<dbReference type="InterPro" id="IPR000756">
    <property type="entry name" value="Diacylglycerol_kin_accessory"/>
</dbReference>
<dbReference type="PANTHER" id="PTHR11255">
    <property type="entry name" value="DIACYLGLYCEROL KINASE"/>
    <property type="match status" value="1"/>
</dbReference>
<dbReference type="InterPro" id="IPR037607">
    <property type="entry name" value="DGK"/>
</dbReference>
<reference evidence="10" key="1">
    <citation type="submission" date="2016-11" db="UniProtKB">
        <authorList>
            <consortium name="WormBaseParasite"/>
        </authorList>
    </citation>
    <scope>IDENTIFICATION</scope>
</reference>
<dbReference type="GO" id="GO:0005524">
    <property type="term" value="F:ATP binding"/>
    <property type="evidence" value="ECO:0007669"/>
    <property type="project" value="UniProtKB-KW"/>
</dbReference>
<keyword evidence="9" id="KW-1185">Reference proteome</keyword>
<evidence type="ECO:0000256" key="3">
    <source>
        <dbReference type="ARBA" id="ARBA00022679"/>
    </source>
</evidence>
<dbReference type="GO" id="GO:0004143">
    <property type="term" value="F:ATP-dependent diacylglycerol kinase activity"/>
    <property type="evidence" value="ECO:0007669"/>
    <property type="project" value="UniProtKB-EC"/>
</dbReference>
<feature type="domain" description="DAGKc" evidence="8">
    <location>
        <begin position="185"/>
        <end position="322"/>
    </location>
</feature>
<evidence type="ECO:0000256" key="4">
    <source>
        <dbReference type="ARBA" id="ARBA00022741"/>
    </source>
</evidence>
<sequence>MGSTSGLTLAQRRDFCYVGESDCTISFRCKPTFREGGIKGSREAGRQGELFMKHHWVHRRRQDGKCKACVGAKRPYHNKVNCFMMHLIDESCNFGPHASIILPPSWVTKTPPSVGIDPQLGGEVFTRIHLNDENPSRICSRRQLLAVVAAPAQEAVRKRQPGPTVKTLSPAAHSAFVIKPVASPPHVRPILVFINPRSGGNLGAKLMHKFLWLLNPRQVFDLTQHEPAFALDLFRRVPGFRILVCGGDGTAGWVLSTIDRLGISPCPPVAILPLGTGNDLARTLNWGAGYTDEPLSKILCCLVAASVASPAFLLLSSRGTWTSSQSDCPAEAAAPDANSESGSCGGSGGGGGGGSRSTYDKPHVSASSINYFSLGADAAVALEFHESREANPERSSSR</sequence>
<keyword evidence="6" id="KW-0067">ATP-binding</keyword>
<dbReference type="SUPFAM" id="SSF111331">
    <property type="entry name" value="NAD kinase/diacylglycerol kinase-like"/>
    <property type="match status" value="1"/>
</dbReference>
<dbReference type="Proteomes" id="UP000095280">
    <property type="component" value="Unplaced"/>
</dbReference>
<dbReference type="AlphaFoldDB" id="A0A1I8JRY9"/>
<dbReference type="InterPro" id="IPR001206">
    <property type="entry name" value="Diacylglycerol_kinase_cat_dom"/>
</dbReference>
<proteinExistence type="inferred from homology"/>
<dbReference type="GO" id="GO:0007200">
    <property type="term" value="P:phospholipase C-activating G protein-coupled receptor signaling pathway"/>
    <property type="evidence" value="ECO:0007669"/>
    <property type="project" value="InterPro"/>
</dbReference>
<dbReference type="SMART" id="SM00046">
    <property type="entry name" value="DAGKc"/>
    <property type="match status" value="1"/>
</dbReference>
<dbReference type="InterPro" id="IPR017438">
    <property type="entry name" value="ATP-NAD_kinase_N"/>
</dbReference>
<evidence type="ECO:0000256" key="6">
    <source>
        <dbReference type="ARBA" id="ARBA00022840"/>
    </source>
</evidence>
<dbReference type="Pfam" id="PF00609">
    <property type="entry name" value="DAGK_acc"/>
    <property type="match status" value="1"/>
</dbReference>
<name>A0A1I8JRY9_9PLAT</name>
<keyword evidence="4" id="KW-0547">Nucleotide-binding</keyword>
<feature type="region of interest" description="Disordered" evidence="7">
    <location>
        <begin position="325"/>
        <end position="361"/>
    </location>
</feature>
<keyword evidence="5" id="KW-0418">Kinase</keyword>